<feature type="transmembrane region" description="Helical" evidence="1">
    <location>
        <begin position="92"/>
        <end position="111"/>
    </location>
</feature>
<feature type="transmembrane region" description="Helical" evidence="1">
    <location>
        <begin position="35"/>
        <end position="59"/>
    </location>
</feature>
<sequence>MKKLFKICSAIMLVEGSLGIIISLGILLFTQLSSLYVAVTIISILIPGVLSFLTGLFGWMKKSYHLLITLGTLSLMIKGMLSFQGYNGIIPILQYSDLIIPGAYLVLVLLINHDKINEEIVEETNENV</sequence>
<protein>
    <submittedName>
        <fullName evidence="2">Uncharacterized protein</fullName>
    </submittedName>
</protein>
<dbReference type="STRING" id="118967.SAMN02745191_0915"/>
<feature type="transmembrane region" description="Helical" evidence="1">
    <location>
        <begin position="7"/>
        <end position="29"/>
    </location>
</feature>
<gene>
    <name evidence="2" type="ORF">SAMN02745191_0915</name>
</gene>
<evidence type="ECO:0000256" key="1">
    <source>
        <dbReference type="SAM" id="Phobius"/>
    </source>
</evidence>
<keyword evidence="1" id="KW-1133">Transmembrane helix</keyword>
<keyword evidence="1" id="KW-0472">Membrane</keyword>
<keyword evidence="1" id="KW-0812">Transmembrane</keyword>
<keyword evidence="3" id="KW-1185">Reference proteome</keyword>
<dbReference type="EMBL" id="FUWY01000002">
    <property type="protein sequence ID" value="SJZ54765.1"/>
    <property type="molecule type" value="Genomic_DNA"/>
</dbReference>
<organism evidence="2 3">
    <name type="scientific">Anaerorhabdus furcosa</name>
    <dbReference type="NCBI Taxonomy" id="118967"/>
    <lineage>
        <taxon>Bacteria</taxon>
        <taxon>Bacillati</taxon>
        <taxon>Bacillota</taxon>
        <taxon>Erysipelotrichia</taxon>
        <taxon>Erysipelotrichales</taxon>
        <taxon>Erysipelotrichaceae</taxon>
        <taxon>Anaerorhabdus</taxon>
    </lineage>
</organism>
<proteinExistence type="predicted"/>
<evidence type="ECO:0000313" key="3">
    <source>
        <dbReference type="Proteomes" id="UP000243297"/>
    </source>
</evidence>
<reference evidence="3" key="1">
    <citation type="submission" date="2017-02" db="EMBL/GenBank/DDBJ databases">
        <authorList>
            <person name="Varghese N."/>
            <person name="Submissions S."/>
        </authorList>
    </citation>
    <scope>NUCLEOTIDE SEQUENCE [LARGE SCALE GENOMIC DNA]</scope>
    <source>
        <strain evidence="3">ATCC 25662</strain>
    </source>
</reference>
<dbReference type="RefSeq" id="WP_078711341.1">
    <property type="nucleotide sequence ID" value="NZ_FUWY01000002.1"/>
</dbReference>
<feature type="transmembrane region" description="Helical" evidence="1">
    <location>
        <begin position="66"/>
        <end position="86"/>
    </location>
</feature>
<accession>A0A1T4LJ74</accession>
<name>A0A1T4LJ74_9FIRM</name>
<dbReference type="Proteomes" id="UP000243297">
    <property type="component" value="Unassembled WGS sequence"/>
</dbReference>
<evidence type="ECO:0000313" key="2">
    <source>
        <dbReference type="EMBL" id="SJZ54765.1"/>
    </source>
</evidence>
<dbReference type="AlphaFoldDB" id="A0A1T4LJ74"/>